<feature type="compositionally biased region" description="Low complexity" evidence="1">
    <location>
        <begin position="10"/>
        <end position="22"/>
    </location>
</feature>
<dbReference type="AlphaFoldDB" id="C3YWZ0"/>
<dbReference type="EMBL" id="GG666561">
    <property type="protein sequence ID" value="EEN55384.1"/>
    <property type="molecule type" value="Genomic_DNA"/>
</dbReference>
<accession>C3YWZ0</accession>
<feature type="region of interest" description="Disordered" evidence="1">
    <location>
        <begin position="1"/>
        <end position="22"/>
    </location>
</feature>
<gene>
    <name evidence="2" type="ORF">BRAFLDRAFT_117349</name>
</gene>
<evidence type="ECO:0000313" key="2">
    <source>
        <dbReference type="EMBL" id="EEN55384.1"/>
    </source>
</evidence>
<feature type="compositionally biased region" description="Basic and acidic residues" evidence="1">
    <location>
        <begin position="197"/>
        <end position="250"/>
    </location>
</feature>
<proteinExistence type="predicted"/>
<feature type="region of interest" description="Disordered" evidence="1">
    <location>
        <begin position="191"/>
        <end position="265"/>
    </location>
</feature>
<evidence type="ECO:0000256" key="1">
    <source>
        <dbReference type="SAM" id="MobiDB-lite"/>
    </source>
</evidence>
<protein>
    <submittedName>
        <fullName evidence="2">Uncharacterized protein</fullName>
    </submittedName>
</protein>
<dbReference type="InParanoid" id="C3YWZ0"/>
<reference evidence="2" key="1">
    <citation type="journal article" date="2008" name="Nature">
        <title>The amphioxus genome and the evolution of the chordate karyotype.</title>
        <authorList>
            <consortium name="US DOE Joint Genome Institute (JGI-PGF)"/>
            <person name="Putnam N.H."/>
            <person name="Butts T."/>
            <person name="Ferrier D.E.K."/>
            <person name="Furlong R.F."/>
            <person name="Hellsten U."/>
            <person name="Kawashima T."/>
            <person name="Robinson-Rechavi M."/>
            <person name="Shoguchi E."/>
            <person name="Terry A."/>
            <person name="Yu J.-K."/>
            <person name="Benito-Gutierrez E.L."/>
            <person name="Dubchak I."/>
            <person name="Garcia-Fernandez J."/>
            <person name="Gibson-Brown J.J."/>
            <person name="Grigoriev I.V."/>
            <person name="Horton A.C."/>
            <person name="de Jong P.J."/>
            <person name="Jurka J."/>
            <person name="Kapitonov V.V."/>
            <person name="Kohara Y."/>
            <person name="Kuroki Y."/>
            <person name="Lindquist E."/>
            <person name="Lucas S."/>
            <person name="Osoegawa K."/>
            <person name="Pennacchio L.A."/>
            <person name="Salamov A.A."/>
            <person name="Satou Y."/>
            <person name="Sauka-Spengler T."/>
            <person name="Schmutz J."/>
            <person name="Shin-I T."/>
            <person name="Toyoda A."/>
            <person name="Bronner-Fraser M."/>
            <person name="Fujiyama A."/>
            <person name="Holland L.Z."/>
            <person name="Holland P.W.H."/>
            <person name="Satoh N."/>
            <person name="Rokhsar D.S."/>
        </authorList>
    </citation>
    <scope>NUCLEOTIDE SEQUENCE [LARGE SCALE GENOMIC DNA]</scope>
    <source>
        <strain evidence="2">S238N-H82</strain>
        <tissue evidence="2">Testes</tissue>
    </source>
</reference>
<sequence>MAGNQPIVKAAPPTQAQQQQAQGYLHFEQAIQRAQQQGQLLWQRQQGNQQAFIDKLVDNGPAKKSFNERCKRRLQQKRANLTVGNQATHPPEKALEVAVEVYSKFLQYYNDGKLKLSPYDKVCVERDKAIEERDQARVERDEAIEEKDQAIVERAIEEQEEAIEEMNEAIEKMDQLIEEQGQIKEEMEEAMELSAQYKKERDQAIAERDQARRERDQARDKIQAQENVRDTKDALEQLTLKEVDKVKKEEEEAAVSKSMVKAEKD</sequence>
<organism>
    <name type="scientific">Branchiostoma floridae</name>
    <name type="common">Florida lancelet</name>
    <name type="synonym">Amphioxus</name>
    <dbReference type="NCBI Taxonomy" id="7739"/>
    <lineage>
        <taxon>Eukaryota</taxon>
        <taxon>Metazoa</taxon>
        <taxon>Chordata</taxon>
        <taxon>Cephalochordata</taxon>
        <taxon>Leptocardii</taxon>
        <taxon>Amphioxiformes</taxon>
        <taxon>Branchiostomatidae</taxon>
        <taxon>Branchiostoma</taxon>
    </lineage>
</organism>
<name>C3YWZ0_BRAFL</name>